<comment type="caution">
    <text evidence="6">The sequence shown here is derived from an EMBL/GenBank/DDBJ whole genome shotgun (WGS) entry which is preliminary data.</text>
</comment>
<dbReference type="RefSeq" id="WP_079423707.1">
    <property type="nucleotide sequence ID" value="NZ_MZGV01000017.1"/>
</dbReference>
<evidence type="ECO:0000256" key="2">
    <source>
        <dbReference type="ARBA" id="ARBA00022723"/>
    </source>
</evidence>
<evidence type="ECO:0000313" key="7">
    <source>
        <dbReference type="Proteomes" id="UP000190080"/>
    </source>
</evidence>
<dbReference type="InterPro" id="IPR017900">
    <property type="entry name" value="4Fe4S_Fe_S_CS"/>
</dbReference>
<dbReference type="InterPro" id="IPR011538">
    <property type="entry name" value="Nuo51_FMN-bd"/>
</dbReference>
<dbReference type="Pfam" id="PF01512">
    <property type="entry name" value="Complex1_51K"/>
    <property type="match status" value="1"/>
</dbReference>
<dbReference type="SUPFAM" id="SSF46548">
    <property type="entry name" value="alpha-helical ferredoxin"/>
    <property type="match status" value="1"/>
</dbReference>
<name>A0A1V4IQE1_9CLOT</name>
<organism evidence="6 7">
    <name type="scientific">Clostridium oryzae</name>
    <dbReference type="NCBI Taxonomy" id="1450648"/>
    <lineage>
        <taxon>Bacteria</taxon>
        <taxon>Bacillati</taxon>
        <taxon>Bacillota</taxon>
        <taxon>Clostridia</taxon>
        <taxon>Eubacteriales</taxon>
        <taxon>Clostridiaceae</taxon>
        <taxon>Clostridium</taxon>
    </lineage>
</organism>
<keyword evidence="7" id="KW-1185">Reference proteome</keyword>
<dbReference type="Proteomes" id="UP000190080">
    <property type="component" value="Unassembled WGS sequence"/>
</dbReference>
<dbReference type="OrthoDB" id="9767754at2"/>
<dbReference type="PROSITE" id="PS51379">
    <property type="entry name" value="4FE4S_FER_2"/>
    <property type="match status" value="2"/>
</dbReference>
<feature type="domain" description="4Fe-4S ferredoxin-type" evidence="5">
    <location>
        <begin position="290"/>
        <end position="322"/>
    </location>
</feature>
<evidence type="ECO:0000313" key="6">
    <source>
        <dbReference type="EMBL" id="OPJ62109.1"/>
    </source>
</evidence>
<dbReference type="GO" id="GO:0009055">
    <property type="term" value="F:electron transfer activity"/>
    <property type="evidence" value="ECO:0007669"/>
    <property type="project" value="InterPro"/>
</dbReference>
<dbReference type="PROSITE" id="PS00198">
    <property type="entry name" value="4FE4S_FER_1"/>
    <property type="match status" value="1"/>
</dbReference>
<keyword evidence="1" id="KW-0004">4Fe-4S</keyword>
<dbReference type="GO" id="GO:0016020">
    <property type="term" value="C:membrane"/>
    <property type="evidence" value="ECO:0007669"/>
    <property type="project" value="InterPro"/>
</dbReference>
<protein>
    <submittedName>
        <fullName evidence="6">Electron transport complex subunit RnfC</fullName>
    </submittedName>
</protein>
<dbReference type="Gene3D" id="3.40.50.11540">
    <property type="entry name" value="NADH-ubiquinone oxidoreductase 51kDa subunit"/>
    <property type="match status" value="1"/>
</dbReference>
<dbReference type="PANTHER" id="PTHR43034:SF2">
    <property type="entry name" value="ION-TRANSLOCATING OXIDOREDUCTASE COMPLEX SUBUNIT C"/>
    <property type="match status" value="1"/>
</dbReference>
<evidence type="ECO:0000256" key="3">
    <source>
        <dbReference type="ARBA" id="ARBA00023004"/>
    </source>
</evidence>
<sequence>MGSYPIITKSYVKRNEKIKKVQKENKSKYLRKIFAYPKASITKVITENGYIDMVGKEEQPETKVIEKNELLKAIEENELTGMSGNGFPTYKKLKSVIASTAENRILIINGAECDPGLIHDEWLIRNRLEDIIFGSKLVSEMIQASETFLAIKLKNEAIEGMNVKILPDRYPMGQERILIKQVLNVEVSKNEIPAKKGILVINVQTVIMIAEIAKGKFSKGSRYITVADYTAGQAKVVRVDYGMKAQEVLQHILGRQDNKGMYAGGGVMGAHRLEHNEMITPLTNFVGYGADIGYNNDSRCKGCGNCTRNCPMGIKVHKVVDDYAKNKNIDMQKYELEKCINCGTCTFLCQAGKNIMEIVNMLKNK</sequence>
<gene>
    <name evidence="6" type="primary">rnfC</name>
    <name evidence="6" type="ORF">CLORY_19320</name>
</gene>
<keyword evidence="2" id="KW-0479">Metal-binding</keyword>
<dbReference type="Pfam" id="PF13187">
    <property type="entry name" value="Fer4_9"/>
    <property type="match status" value="1"/>
</dbReference>
<keyword evidence="4" id="KW-0411">Iron-sulfur</keyword>
<evidence type="ECO:0000256" key="4">
    <source>
        <dbReference type="ARBA" id="ARBA00023014"/>
    </source>
</evidence>
<dbReference type="PANTHER" id="PTHR43034">
    <property type="entry name" value="ION-TRANSLOCATING OXIDOREDUCTASE COMPLEX SUBUNIT C"/>
    <property type="match status" value="1"/>
</dbReference>
<evidence type="ECO:0000259" key="5">
    <source>
        <dbReference type="PROSITE" id="PS51379"/>
    </source>
</evidence>
<dbReference type="GO" id="GO:0046872">
    <property type="term" value="F:metal ion binding"/>
    <property type="evidence" value="ECO:0007669"/>
    <property type="project" value="UniProtKB-KW"/>
</dbReference>
<keyword evidence="3" id="KW-0408">Iron</keyword>
<dbReference type="AlphaFoldDB" id="A0A1V4IQE1"/>
<dbReference type="InterPro" id="IPR037225">
    <property type="entry name" value="Nuo51_FMN-bd_sf"/>
</dbReference>
<dbReference type="STRING" id="1450648.CLORY_19320"/>
<dbReference type="EMBL" id="MZGV01000017">
    <property type="protein sequence ID" value="OPJ62109.1"/>
    <property type="molecule type" value="Genomic_DNA"/>
</dbReference>
<dbReference type="InterPro" id="IPR017896">
    <property type="entry name" value="4Fe4S_Fe-S-bd"/>
</dbReference>
<dbReference type="GO" id="GO:0051539">
    <property type="term" value="F:4 iron, 4 sulfur cluster binding"/>
    <property type="evidence" value="ECO:0007669"/>
    <property type="project" value="UniProtKB-KW"/>
</dbReference>
<feature type="domain" description="4Fe-4S ferredoxin-type" evidence="5">
    <location>
        <begin position="330"/>
        <end position="361"/>
    </location>
</feature>
<proteinExistence type="predicted"/>
<accession>A0A1V4IQE1</accession>
<reference evidence="6 7" key="1">
    <citation type="submission" date="2017-03" db="EMBL/GenBank/DDBJ databases">
        <title>Genome sequence of Clostridium oryzae DSM 28571.</title>
        <authorList>
            <person name="Poehlein A."/>
            <person name="Daniel R."/>
        </authorList>
    </citation>
    <scope>NUCLEOTIDE SEQUENCE [LARGE SCALE GENOMIC DNA]</scope>
    <source>
        <strain evidence="6 7">DSM 28571</strain>
    </source>
</reference>
<dbReference type="Gene3D" id="3.30.70.20">
    <property type="match status" value="1"/>
</dbReference>
<dbReference type="InterPro" id="IPR010208">
    <property type="entry name" value="Ion_transpt_RnfC/RsxC"/>
</dbReference>
<dbReference type="SUPFAM" id="SSF142019">
    <property type="entry name" value="Nqo1 FMN-binding domain-like"/>
    <property type="match status" value="1"/>
</dbReference>
<evidence type="ECO:0000256" key="1">
    <source>
        <dbReference type="ARBA" id="ARBA00022485"/>
    </source>
</evidence>